<accession>A0A4X1U0A4</accession>
<sequence length="703" mass="81301">MSVDKAELCGSLLTWLQMFHVPPPCTSPQDLSSGLAVAHVLNQIDPSWFNEAWLQGISDDPSPNCRLKVTNLKTILQSLVEYSQDVLGHPILEQHLPDVSLIGEFSDPEELGKLLQLVLGCAISCEKKQEHIQRIMTLEESVQHVVMEAIQELISMSTPLQLMSKDISDSLYYFLSEEADEGDDLRQRCLDLERQLVLLSEEKQSLAQENAVLRERVGQPEGEGTTGLTTKKLLLLQSQLEQLQEENFRLENGREDERLRCAELEREVMELQQRNQALTSLAQEAQALKDEMDELRQSSERAGQLEATLSSCRRRLGELRELRRQVRQLEERNAGHAERTRQLEDELRRAGSLRAQLEAQRRQVQELQGQWQEEAMKAEKWLFECRNLEEKYDLVTKEKERLLAERDSLREANEELRCAQMQPRGLSQADPSLDPTSPAVENLAAEILPAELRETLLRLQLENKRLCQQEAADRERQEELQRHLEEANGGRRLNQQQLSELRAQVEDLQKALQEQGGKTEDSTLLKRKLEEHLQKLHEAELELQRKREYIEELEPPADSNTARRIEELQHSLQKKDADLRAMEDRYRRYVDRAVMQTLEPKQRPPGGAPPELHSLRTQLRERDVRIRHLEMDFEKSRSQREQEEKLLISAWYNMGMALQQRAGEERAPAHAQSFLAQQRLATNARRGPLGRLTSLNMRPTDKH</sequence>
<evidence type="ECO:0000256" key="6">
    <source>
        <dbReference type="ARBA" id="ARBA00023212"/>
    </source>
</evidence>
<reference evidence="10 11" key="1">
    <citation type="submission" date="2017-08" db="EMBL/GenBank/DDBJ databases">
        <title>USMARCv1.0.</title>
        <authorList>
            <person name="Hannum G.I."/>
            <person name="Koren S."/>
            <person name="Schroeder S.G."/>
            <person name="Chin S.C."/>
            <person name="Nonneman D.J."/>
            <person name="Becker S.A."/>
            <person name="Rosen B.D."/>
            <person name="Bickhart D.M."/>
            <person name="Putnam N.H."/>
            <person name="Green R.E."/>
            <person name="Tuggle C.K."/>
            <person name="Liu H."/>
            <person name="Rohrer G.A."/>
            <person name="Warr A."/>
            <person name="Hall R."/>
            <person name="Kim K."/>
            <person name="Hume D.A."/>
            <person name="Talbot R."/>
            <person name="Chow W."/>
            <person name="Howe K."/>
            <person name="Schwartz A.S."/>
            <person name="Watson M."/>
            <person name="Archibald A.L."/>
            <person name="Phillippy A.M."/>
            <person name="Smith T.P.L."/>
        </authorList>
    </citation>
    <scope>NUCLEOTIDE SEQUENCE [LARGE SCALE GENOMIC DNA]</scope>
</reference>
<dbReference type="Gene3D" id="1.10.418.10">
    <property type="entry name" value="Calponin-like domain"/>
    <property type="match status" value="1"/>
</dbReference>
<evidence type="ECO:0000256" key="4">
    <source>
        <dbReference type="ARBA" id="ARBA00022701"/>
    </source>
</evidence>
<dbReference type="SUPFAM" id="SSF116907">
    <property type="entry name" value="Hook domain"/>
    <property type="match status" value="1"/>
</dbReference>
<reference evidence="10" key="2">
    <citation type="submission" date="2025-08" db="UniProtKB">
        <authorList>
            <consortium name="Ensembl"/>
        </authorList>
    </citation>
    <scope>IDENTIFICATION</scope>
</reference>
<dbReference type="GO" id="GO:0005874">
    <property type="term" value="C:microtubule"/>
    <property type="evidence" value="ECO:0007669"/>
    <property type="project" value="UniProtKB-KW"/>
</dbReference>
<keyword evidence="4" id="KW-0493">Microtubule</keyword>
<feature type="domain" description="Calponin-homology (CH)" evidence="9">
    <location>
        <begin position="6"/>
        <end position="122"/>
    </location>
</feature>
<dbReference type="Pfam" id="PF05622">
    <property type="entry name" value="HOOK"/>
    <property type="match status" value="1"/>
</dbReference>
<name>A0A4X1U0A4_PIG</name>
<evidence type="ECO:0000259" key="9">
    <source>
        <dbReference type="PROSITE" id="PS50021"/>
    </source>
</evidence>
<dbReference type="AlphaFoldDB" id="A0A4X1U0A4"/>
<keyword evidence="6" id="KW-0206">Cytoskeleton</keyword>
<feature type="coiled-coil region" evidence="7">
    <location>
        <begin position="491"/>
        <end position="592"/>
    </location>
</feature>
<organism evidence="10 11">
    <name type="scientific">Sus scrofa</name>
    <name type="common">Pig</name>
    <dbReference type="NCBI Taxonomy" id="9823"/>
    <lineage>
        <taxon>Eukaryota</taxon>
        <taxon>Metazoa</taxon>
        <taxon>Chordata</taxon>
        <taxon>Craniata</taxon>
        <taxon>Vertebrata</taxon>
        <taxon>Euteleostomi</taxon>
        <taxon>Mammalia</taxon>
        <taxon>Eutheria</taxon>
        <taxon>Laurasiatheria</taxon>
        <taxon>Artiodactyla</taxon>
        <taxon>Suina</taxon>
        <taxon>Suidae</taxon>
        <taxon>Sus</taxon>
    </lineage>
</organism>
<evidence type="ECO:0000256" key="8">
    <source>
        <dbReference type="SAM" id="MobiDB-lite"/>
    </source>
</evidence>
<keyword evidence="5 7" id="KW-0175">Coiled coil</keyword>
<dbReference type="InterPro" id="IPR036872">
    <property type="entry name" value="CH_dom_sf"/>
</dbReference>
<keyword evidence="3" id="KW-0963">Cytoplasm</keyword>
<dbReference type="InterPro" id="IPR001715">
    <property type="entry name" value="CH_dom"/>
</dbReference>
<evidence type="ECO:0000256" key="1">
    <source>
        <dbReference type="ARBA" id="ARBA00004245"/>
    </source>
</evidence>
<dbReference type="Pfam" id="PF19047">
    <property type="entry name" value="HOOK_N"/>
    <property type="match status" value="1"/>
</dbReference>
<dbReference type="Ensembl" id="ENSSSCT00070026701.1">
    <property type="protein sequence ID" value="ENSSSCP00070022198.1"/>
    <property type="gene ID" value="ENSSSCG00070011072.1"/>
</dbReference>
<dbReference type="InterPro" id="IPR008636">
    <property type="entry name" value="Hook_C"/>
</dbReference>
<proteinExistence type="inferred from homology"/>
<dbReference type="PANTHER" id="PTHR18947">
    <property type="entry name" value="HOOK PROTEINS"/>
    <property type="match status" value="1"/>
</dbReference>
<evidence type="ECO:0000256" key="7">
    <source>
        <dbReference type="SAM" id="Coils"/>
    </source>
</evidence>
<dbReference type="InterPro" id="IPR043936">
    <property type="entry name" value="HOOK_N"/>
</dbReference>
<comment type="subcellular location">
    <subcellularLocation>
        <location evidence="1">Cytoplasm</location>
        <location evidence="1">Cytoskeleton</location>
    </subcellularLocation>
</comment>
<evidence type="ECO:0000256" key="5">
    <source>
        <dbReference type="ARBA" id="ARBA00023054"/>
    </source>
</evidence>
<evidence type="ECO:0000313" key="11">
    <source>
        <dbReference type="Proteomes" id="UP000314985"/>
    </source>
</evidence>
<evidence type="ECO:0000313" key="10">
    <source>
        <dbReference type="Ensembl" id="ENSSSCP00070022198.1"/>
    </source>
</evidence>
<feature type="coiled-coil region" evidence="7">
    <location>
        <begin position="175"/>
        <end position="422"/>
    </location>
</feature>
<dbReference type="GO" id="GO:0030705">
    <property type="term" value="P:cytoskeleton-dependent intracellular transport"/>
    <property type="evidence" value="ECO:0007669"/>
    <property type="project" value="InterPro"/>
</dbReference>
<feature type="region of interest" description="Disordered" evidence="8">
    <location>
        <begin position="681"/>
        <end position="703"/>
    </location>
</feature>
<protein>
    <recommendedName>
        <fullName evidence="9">Calponin-homology (CH) domain-containing protein</fullName>
    </recommendedName>
</protein>
<dbReference type="Proteomes" id="UP000314985">
    <property type="component" value="Chromosome 2"/>
</dbReference>
<evidence type="ECO:0000256" key="2">
    <source>
        <dbReference type="ARBA" id="ARBA00006946"/>
    </source>
</evidence>
<evidence type="ECO:0000256" key="3">
    <source>
        <dbReference type="ARBA" id="ARBA00022490"/>
    </source>
</evidence>
<dbReference type="PANTHER" id="PTHR18947:SF37">
    <property type="entry name" value="PROTEIN HOOK HOMOLOG 2"/>
    <property type="match status" value="1"/>
</dbReference>
<dbReference type="GO" id="GO:0008017">
    <property type="term" value="F:microtubule binding"/>
    <property type="evidence" value="ECO:0007669"/>
    <property type="project" value="InterPro"/>
</dbReference>
<dbReference type="PROSITE" id="PS50021">
    <property type="entry name" value="CH"/>
    <property type="match status" value="1"/>
</dbReference>
<dbReference type="FunFam" id="1.10.418.10:FF:000024">
    <property type="entry name" value="Hook homolog 3 (Drosophila)"/>
    <property type="match status" value="1"/>
</dbReference>
<dbReference type="GO" id="GO:0031122">
    <property type="term" value="P:cytoplasmic microtubule organization"/>
    <property type="evidence" value="ECO:0007669"/>
    <property type="project" value="InterPro"/>
</dbReference>
<dbReference type="GO" id="GO:0010256">
    <property type="term" value="P:endomembrane system organization"/>
    <property type="evidence" value="ECO:0007669"/>
    <property type="project" value="UniProtKB-ARBA"/>
</dbReference>
<comment type="similarity">
    <text evidence="2">Belongs to the hook family.</text>
</comment>